<feature type="signal peptide" evidence="1">
    <location>
        <begin position="1"/>
        <end position="18"/>
    </location>
</feature>
<dbReference type="STRING" id="36646.A0A1V6V5M2"/>
<evidence type="ECO:0000256" key="1">
    <source>
        <dbReference type="SAM" id="SignalP"/>
    </source>
</evidence>
<reference evidence="3" key="1">
    <citation type="journal article" date="2017" name="Nat. Microbiol.">
        <title>Global analysis of biosynthetic gene clusters reveals vast potential of secondary metabolite production in Penicillium species.</title>
        <authorList>
            <person name="Nielsen J.C."/>
            <person name="Grijseels S."/>
            <person name="Prigent S."/>
            <person name="Ji B."/>
            <person name="Dainat J."/>
            <person name="Nielsen K.F."/>
            <person name="Frisvad J.C."/>
            <person name="Workman M."/>
            <person name="Nielsen J."/>
        </authorList>
    </citation>
    <scope>NUCLEOTIDE SEQUENCE [LARGE SCALE GENOMIC DNA]</scope>
    <source>
        <strain evidence="3">IBT 31321</strain>
    </source>
</reference>
<dbReference type="AlphaFoldDB" id="A0A1V6V5M2"/>
<organism evidence="2 3">
    <name type="scientific">Penicillium coprophilum</name>
    <dbReference type="NCBI Taxonomy" id="36646"/>
    <lineage>
        <taxon>Eukaryota</taxon>
        <taxon>Fungi</taxon>
        <taxon>Dikarya</taxon>
        <taxon>Ascomycota</taxon>
        <taxon>Pezizomycotina</taxon>
        <taxon>Eurotiomycetes</taxon>
        <taxon>Eurotiomycetidae</taxon>
        <taxon>Eurotiales</taxon>
        <taxon>Aspergillaceae</taxon>
        <taxon>Penicillium</taxon>
    </lineage>
</organism>
<dbReference type="EMBL" id="MDDG01000001">
    <property type="protein sequence ID" value="OQE45970.1"/>
    <property type="molecule type" value="Genomic_DNA"/>
</dbReference>
<dbReference type="Proteomes" id="UP000191500">
    <property type="component" value="Unassembled WGS sequence"/>
</dbReference>
<keyword evidence="3" id="KW-1185">Reference proteome</keyword>
<keyword evidence="1" id="KW-0732">Signal</keyword>
<accession>A0A1V6V5M2</accession>
<evidence type="ECO:0000313" key="2">
    <source>
        <dbReference type="EMBL" id="OQE45970.1"/>
    </source>
</evidence>
<comment type="caution">
    <text evidence="2">The sequence shown here is derived from an EMBL/GenBank/DDBJ whole genome shotgun (WGS) entry which is preliminary data.</text>
</comment>
<evidence type="ECO:0000313" key="3">
    <source>
        <dbReference type="Proteomes" id="UP000191500"/>
    </source>
</evidence>
<sequence length="704" mass="77364">MYFCQFVALLCLLASASGLAFQSYEGVPHVPRAHPSAAASATRIVKLAAALPTPSDVPYQNSSSIWKTAQCDQNSIDDPTVGFVDRWYAADVPGAWDAMLSEWKRGATGEANNKMYHGLAFPQFVSYFFHGPENWNCKDVGSVPCSSVVQCKDVNHPAGYLILNAFSGIHQLHTEMYNALDTAAILVQQKIGEFTTTFSPQSDNTKMILFIFDMLTTFMGFTVSAFFSIVEKEVVQVASSVASSRGSIASSADSFHTGSGSIASFDTYHTAPFSQTELNNYLKGPTVEFNSRAYANDMTYQLYTITAAWSRNHIPKVHDKLQAQNSVSSALGDIFKGWKDTEASYLETIFSGDDSSLEDLLSLIGDGKMNYLPNTINQNEMAAQLEAVLYGQLLPTAWKLASDDRGAYPRILKTDVSCDTKSAHIPEFSKINTKLMSDDLSVATRACWRYKLVFLLNMRPPQKPVLIPYAPLPDQTVPFSELPSTNRLTFSGEKWGGITFDDIIASAMTGYEGAGYKNGYKSPSAAEIEQDRNASDYGKRVRYPGFFNIPVCEGFAETALVISKGSTGSPFWPCKDPEDYNIQGTTIHVANGWITANGNTPVCSTFKVDDPGYGNTLNATLYGRFDGNNKADSMVKASCKITFSWPKSWIDINYGKDDCMYDGHWNPLNDANGKQVCCEQNDTLTDMVQNPYMSGGECDLQSRG</sequence>
<gene>
    <name evidence="2" type="ORF">PENCOP_c001G01521</name>
</gene>
<name>A0A1V6V5M2_9EURO</name>
<protein>
    <submittedName>
        <fullName evidence="2">Uncharacterized protein</fullName>
    </submittedName>
</protein>
<proteinExistence type="predicted"/>
<feature type="chain" id="PRO_5012957974" evidence="1">
    <location>
        <begin position="19"/>
        <end position="704"/>
    </location>
</feature>